<feature type="chain" id="PRO_5045474774" description="Secreted protein" evidence="1">
    <location>
        <begin position="27"/>
        <end position="172"/>
    </location>
</feature>
<comment type="caution">
    <text evidence="2">The sequence shown here is derived from an EMBL/GenBank/DDBJ whole genome shotgun (WGS) entry which is preliminary data.</text>
</comment>
<dbReference type="EMBL" id="VYKI01000016">
    <property type="protein sequence ID" value="KAA8996498.1"/>
    <property type="molecule type" value="Genomic_DNA"/>
</dbReference>
<reference evidence="2 3" key="1">
    <citation type="journal article" date="2020" name="Antonie Van Leeuwenhoek">
        <title>Stenotrophomonas cyclobalanopsidis sp. nov., isolated from the leaf spot disease of Cyclobalanopsis patelliformis.</title>
        <authorList>
            <person name="Bian D.R."/>
            <person name="Xue H."/>
            <person name="Piao C.G."/>
            <person name="Li Y."/>
        </authorList>
    </citation>
    <scope>NUCLEOTIDE SEQUENCE [LARGE SCALE GENOMIC DNA]</scope>
    <source>
        <strain evidence="2 3">TPQG1-4</strain>
    </source>
</reference>
<gene>
    <name evidence="2" type="ORF">FJU31_12795</name>
</gene>
<dbReference type="RefSeq" id="WP_150455085.1">
    <property type="nucleotide sequence ID" value="NZ_VYKI01000016.1"/>
</dbReference>
<dbReference type="Proteomes" id="UP000326367">
    <property type="component" value="Unassembled WGS sequence"/>
</dbReference>
<keyword evidence="1" id="KW-0732">Signal</keyword>
<evidence type="ECO:0000256" key="1">
    <source>
        <dbReference type="SAM" id="SignalP"/>
    </source>
</evidence>
<sequence length="172" mass="19436">MNRSSTLVRSTLLLSLLLLAPATVLAQQTAERSAAYTVETGDRWLDAQLQDINHYAERYPDAFLDEVSRYANVPRGYVSALFTTHGWQAGDIYFACFWAKASGQTCRDSVRAFSQNPEGGWEAVVTRMPVKPDGAVEQARLYRSVRHAIVASYEHWDRPITLDATLKRQLKR</sequence>
<protein>
    <recommendedName>
        <fullName evidence="4">Secreted protein</fullName>
    </recommendedName>
</protein>
<evidence type="ECO:0000313" key="3">
    <source>
        <dbReference type="Proteomes" id="UP000326367"/>
    </source>
</evidence>
<keyword evidence="3" id="KW-1185">Reference proteome</keyword>
<proteinExistence type="predicted"/>
<organism evidence="2 3">
    <name type="scientific">Stenotrophomonas cyclobalanopsidis</name>
    <dbReference type="NCBI Taxonomy" id="2771362"/>
    <lineage>
        <taxon>Bacteria</taxon>
        <taxon>Pseudomonadati</taxon>
        <taxon>Pseudomonadota</taxon>
        <taxon>Gammaproteobacteria</taxon>
        <taxon>Lysobacterales</taxon>
        <taxon>Lysobacteraceae</taxon>
        <taxon>Stenotrophomonas</taxon>
    </lineage>
</organism>
<evidence type="ECO:0000313" key="2">
    <source>
        <dbReference type="EMBL" id="KAA8996498.1"/>
    </source>
</evidence>
<feature type="signal peptide" evidence="1">
    <location>
        <begin position="1"/>
        <end position="26"/>
    </location>
</feature>
<accession>A0ABQ6SZ31</accession>
<name>A0ABQ6SZ31_9GAMM</name>
<evidence type="ECO:0008006" key="4">
    <source>
        <dbReference type="Google" id="ProtNLM"/>
    </source>
</evidence>